<gene>
    <name evidence="2" type="ORF">ACFSE1_02200</name>
</gene>
<feature type="transmembrane region" description="Helical" evidence="1">
    <location>
        <begin position="47"/>
        <end position="75"/>
    </location>
</feature>
<keyword evidence="1" id="KW-0812">Transmembrane</keyword>
<comment type="caution">
    <text evidence="2">The sequence shown here is derived from an EMBL/GenBank/DDBJ whole genome shotgun (WGS) entry which is preliminary data.</text>
</comment>
<keyword evidence="1" id="KW-1133">Transmembrane helix</keyword>
<feature type="transmembrane region" description="Helical" evidence="1">
    <location>
        <begin position="81"/>
        <end position="102"/>
    </location>
</feature>
<sequence>MQADITPEGDRSATRLERNIKALIERRNEESRGAPAKDRAADAITRFAGSMLFVGIHAVIFGLWILVNLGVLPLIPKFDPSLVILAMVASVEAIFISTFVLISQNRMAEADDKRADLNLQISLMAEQEITKLLSLASAIAEKLEIPLHEDQEIHELQQTIAPEEVLDAIEKKQRETPL</sequence>
<keyword evidence="1" id="KW-0472">Membrane</keyword>
<dbReference type="InterPro" id="IPR010406">
    <property type="entry name" value="DUF1003"/>
</dbReference>
<keyword evidence="3" id="KW-1185">Reference proteome</keyword>
<protein>
    <submittedName>
        <fullName evidence="2">DUF1003 domain-containing protein</fullName>
    </submittedName>
</protein>
<name>A0ABW4LYL6_9HYPH</name>
<accession>A0ABW4LYL6</accession>
<evidence type="ECO:0000313" key="2">
    <source>
        <dbReference type="EMBL" id="MFD1744262.1"/>
    </source>
</evidence>
<dbReference type="Pfam" id="PF06210">
    <property type="entry name" value="DUF1003"/>
    <property type="match status" value="1"/>
</dbReference>
<dbReference type="Proteomes" id="UP001597322">
    <property type="component" value="Unassembled WGS sequence"/>
</dbReference>
<dbReference type="PANTHER" id="PTHR41386:SF1">
    <property type="entry name" value="MEMBRANE PROTEIN"/>
    <property type="match status" value="1"/>
</dbReference>
<dbReference type="EMBL" id="JBHUEQ010000003">
    <property type="protein sequence ID" value="MFD1744262.1"/>
    <property type="molecule type" value="Genomic_DNA"/>
</dbReference>
<evidence type="ECO:0000313" key="3">
    <source>
        <dbReference type="Proteomes" id="UP001597322"/>
    </source>
</evidence>
<dbReference type="PANTHER" id="PTHR41386">
    <property type="entry name" value="INTEGRAL MEMBRANE PROTEIN-RELATED"/>
    <property type="match status" value="1"/>
</dbReference>
<proteinExistence type="predicted"/>
<reference evidence="3" key="1">
    <citation type="journal article" date="2019" name="Int. J. Syst. Evol. Microbiol.">
        <title>The Global Catalogue of Microorganisms (GCM) 10K type strain sequencing project: providing services to taxonomists for standard genome sequencing and annotation.</title>
        <authorList>
            <consortium name="The Broad Institute Genomics Platform"/>
            <consortium name="The Broad Institute Genome Sequencing Center for Infectious Disease"/>
            <person name="Wu L."/>
            <person name="Ma J."/>
        </authorList>
    </citation>
    <scope>NUCLEOTIDE SEQUENCE [LARGE SCALE GENOMIC DNA]</scope>
    <source>
        <strain evidence="3">CG52</strain>
    </source>
</reference>
<dbReference type="RefSeq" id="WP_377395894.1">
    <property type="nucleotide sequence ID" value="NZ_JBHUEQ010000003.1"/>
</dbReference>
<evidence type="ECO:0000256" key="1">
    <source>
        <dbReference type="SAM" id="Phobius"/>
    </source>
</evidence>
<organism evidence="2 3">
    <name type="scientific">Rhizobium helianthi</name>
    <dbReference type="NCBI Taxonomy" id="1132695"/>
    <lineage>
        <taxon>Bacteria</taxon>
        <taxon>Pseudomonadati</taxon>
        <taxon>Pseudomonadota</taxon>
        <taxon>Alphaproteobacteria</taxon>
        <taxon>Hyphomicrobiales</taxon>
        <taxon>Rhizobiaceae</taxon>
        <taxon>Rhizobium/Agrobacterium group</taxon>
        <taxon>Rhizobium</taxon>
    </lineage>
</organism>